<dbReference type="InterPro" id="IPR008538">
    <property type="entry name" value="Uma2"/>
</dbReference>
<dbReference type="EMBL" id="LJGU01000114">
    <property type="protein sequence ID" value="OEV04311.1"/>
    <property type="molecule type" value="Genomic_DNA"/>
</dbReference>
<dbReference type="PANTHER" id="PTHR35400">
    <property type="entry name" value="SLR1083 PROTEIN"/>
    <property type="match status" value="1"/>
</dbReference>
<dbReference type="CDD" id="cd06260">
    <property type="entry name" value="DUF820-like"/>
    <property type="match status" value="1"/>
</dbReference>
<comment type="caution">
    <text evidence="2">The sequence shown here is derived from an EMBL/GenBank/DDBJ whole genome shotgun (WGS) entry which is preliminary data.</text>
</comment>
<keyword evidence="3" id="KW-1185">Reference proteome</keyword>
<dbReference type="SUPFAM" id="SSF52980">
    <property type="entry name" value="Restriction endonuclease-like"/>
    <property type="match status" value="1"/>
</dbReference>
<dbReference type="Proteomes" id="UP000176101">
    <property type="component" value="Unassembled WGS sequence"/>
</dbReference>
<dbReference type="STRING" id="1075402.AN216_09020"/>
<dbReference type="PATRIC" id="fig|1075402.3.peg.4626"/>
<dbReference type="Gene3D" id="3.90.1570.10">
    <property type="entry name" value="tt1808, chain A"/>
    <property type="match status" value="1"/>
</dbReference>
<dbReference type="InterPro" id="IPR011335">
    <property type="entry name" value="Restrct_endonuc-II-like"/>
</dbReference>
<dbReference type="RefSeq" id="WP_070196059.1">
    <property type="nucleotide sequence ID" value="NZ_LJGU01000114.1"/>
</dbReference>
<organism evidence="2 3">
    <name type="scientific">Streptomyces oceani</name>
    <dbReference type="NCBI Taxonomy" id="1075402"/>
    <lineage>
        <taxon>Bacteria</taxon>
        <taxon>Bacillati</taxon>
        <taxon>Actinomycetota</taxon>
        <taxon>Actinomycetes</taxon>
        <taxon>Kitasatosporales</taxon>
        <taxon>Streptomycetaceae</taxon>
        <taxon>Streptomyces</taxon>
    </lineage>
</organism>
<reference evidence="2 3" key="1">
    <citation type="journal article" date="2016" name="Front. Microbiol.">
        <title>Comparative Genomics Analysis of Streptomyces Species Reveals Their Adaptation to the Marine Environment and Their Diversity at the Genomic Level.</title>
        <authorList>
            <person name="Tian X."/>
            <person name="Zhang Z."/>
            <person name="Yang T."/>
            <person name="Chen M."/>
            <person name="Li J."/>
            <person name="Chen F."/>
            <person name="Yang J."/>
            <person name="Li W."/>
            <person name="Zhang B."/>
            <person name="Zhang Z."/>
            <person name="Wu J."/>
            <person name="Zhang C."/>
            <person name="Long L."/>
            <person name="Xiao J."/>
        </authorList>
    </citation>
    <scope>NUCLEOTIDE SEQUENCE [LARGE SCALE GENOMIC DNA]</scope>
    <source>
        <strain evidence="2 3">SCSIO 02100</strain>
    </source>
</reference>
<dbReference type="PANTHER" id="PTHR35400:SF3">
    <property type="entry name" value="SLL1072 PROTEIN"/>
    <property type="match status" value="1"/>
</dbReference>
<sequence length="199" mass="22177">MTVELADRMPMTEPSELTLDELFERLDRMPVPEGYKVEIVEGSVHMSPQRRTHWKVIRTILRQLEGHFGEETEIDSDVRIDFPGHLNGFAPDLAKIADGARPDSRDRFAPPDVELIVEVISRPTAPNDYGPKLRAYAEAGIPAYLIVDPYVGRCLLHVHPKDGGFASTLSTDFGEPIDFGDSLDAFVLSTDGFPRESAE</sequence>
<name>A0A1E7KKH5_9ACTN</name>
<dbReference type="OrthoDB" id="4316356at2"/>
<proteinExistence type="predicted"/>
<evidence type="ECO:0000259" key="1">
    <source>
        <dbReference type="Pfam" id="PF05685"/>
    </source>
</evidence>
<dbReference type="AlphaFoldDB" id="A0A1E7KKH5"/>
<feature type="domain" description="Putative restriction endonuclease" evidence="1">
    <location>
        <begin position="24"/>
        <end position="184"/>
    </location>
</feature>
<dbReference type="Pfam" id="PF05685">
    <property type="entry name" value="Uma2"/>
    <property type="match status" value="1"/>
</dbReference>
<accession>A0A1E7KKH5</accession>
<gene>
    <name evidence="2" type="ORF">AN216_09020</name>
</gene>
<protein>
    <recommendedName>
        <fullName evidence="1">Putative restriction endonuclease domain-containing protein</fullName>
    </recommendedName>
</protein>
<dbReference type="InterPro" id="IPR012296">
    <property type="entry name" value="Nuclease_put_TT1808"/>
</dbReference>
<evidence type="ECO:0000313" key="2">
    <source>
        <dbReference type="EMBL" id="OEV04311.1"/>
    </source>
</evidence>
<evidence type="ECO:0000313" key="3">
    <source>
        <dbReference type="Proteomes" id="UP000176101"/>
    </source>
</evidence>